<dbReference type="RefSeq" id="WP_010885904.1">
    <property type="nucleotide sequence ID" value="NZ_DUJN01000007.1"/>
</dbReference>
<dbReference type="InterPro" id="IPR029056">
    <property type="entry name" value="Ribokinase-like"/>
</dbReference>
<dbReference type="OMA" id="TFCGYFA"/>
<dbReference type="AlphaFoldDB" id="A0A832T3B6"/>
<dbReference type="EMBL" id="DUJN01000007">
    <property type="protein sequence ID" value="HII61780.1"/>
    <property type="molecule type" value="Genomic_DNA"/>
</dbReference>
<dbReference type="GO" id="GO:0016301">
    <property type="term" value="F:kinase activity"/>
    <property type="evidence" value="ECO:0007669"/>
    <property type="project" value="UniProtKB-KW"/>
</dbReference>
<dbReference type="InterPro" id="IPR011611">
    <property type="entry name" value="PfkB_dom"/>
</dbReference>
<dbReference type="SUPFAM" id="SSF53613">
    <property type="entry name" value="Ribokinase-like"/>
    <property type="match status" value="1"/>
</dbReference>
<evidence type="ECO:0000256" key="4">
    <source>
        <dbReference type="RuleBase" id="RU003704"/>
    </source>
</evidence>
<dbReference type="InterPro" id="IPR002173">
    <property type="entry name" value="Carboh/pur_kinase_PfkB_CS"/>
</dbReference>
<comment type="caution">
    <text evidence="6">The sequence shown here is derived from an EMBL/GenBank/DDBJ whole genome shotgun (WGS) entry which is preliminary data.</text>
</comment>
<dbReference type="InterPro" id="IPR002139">
    <property type="entry name" value="Ribo/fructo_kinase"/>
</dbReference>
<dbReference type="InterPro" id="IPR053612">
    <property type="entry name" value="ADP-R1P_Kinase"/>
</dbReference>
<evidence type="ECO:0000313" key="7">
    <source>
        <dbReference type="Proteomes" id="UP000617544"/>
    </source>
</evidence>
<protein>
    <submittedName>
        <fullName evidence="6">Carbohydrate kinase family protein</fullName>
    </submittedName>
</protein>
<dbReference type="NCBIfam" id="NF041134">
    <property type="entry name" value="R1P_kin_Thcocales"/>
    <property type="match status" value="1"/>
</dbReference>
<dbReference type="PROSITE" id="PS00584">
    <property type="entry name" value="PFKB_KINASES_2"/>
    <property type="match status" value="1"/>
</dbReference>
<sequence length="296" mass="32493">MRLDVICMGNLNYDITFILERFPEFHEKVNAKEVYTGLGGSAGNTATWLSLLGLKVGFIGSVGNDDFGRLHLEFFKKIGVDTRGIKVVDEPTGVAVMMVIGEDKRIVKYPGANRFKEVREDYLKLARHLHLSSNPLSLVEKAVTLAKNLGLTVSFDPGEMEVPKNIEEKVDILMMNEDEFKRKYGDLKNITKVKSRIAIATLNGGGALVRDQNGKVYEVRGLSAKAVDTTGGGDSFNAGFIYGFLNGWDVVSSAKLGMLLAYLTVQKVGARSAVIPLEEVKKKANELNLDLPFNSS</sequence>
<feature type="domain" description="Carbohydrate kinase PfkB" evidence="5">
    <location>
        <begin position="4"/>
        <end position="273"/>
    </location>
</feature>
<accession>A0A832T3B6</accession>
<dbReference type="PANTHER" id="PTHR10584">
    <property type="entry name" value="SUGAR KINASE"/>
    <property type="match status" value="1"/>
</dbReference>
<keyword evidence="3 4" id="KW-0418">Kinase</keyword>
<evidence type="ECO:0000313" key="6">
    <source>
        <dbReference type="EMBL" id="HII61780.1"/>
    </source>
</evidence>
<proteinExistence type="inferred from homology"/>
<comment type="similarity">
    <text evidence="1 4">Belongs to the carbohydrate kinase PfkB family.</text>
</comment>
<evidence type="ECO:0000259" key="5">
    <source>
        <dbReference type="Pfam" id="PF00294"/>
    </source>
</evidence>
<dbReference type="Pfam" id="PF00294">
    <property type="entry name" value="PfkB"/>
    <property type="match status" value="1"/>
</dbReference>
<dbReference type="PRINTS" id="PR00990">
    <property type="entry name" value="RIBOKINASE"/>
</dbReference>
<dbReference type="PROSITE" id="PS00583">
    <property type="entry name" value="PFKB_KINASES_1"/>
    <property type="match status" value="1"/>
</dbReference>
<dbReference type="PANTHER" id="PTHR10584:SF166">
    <property type="entry name" value="RIBOKINASE"/>
    <property type="match status" value="1"/>
</dbReference>
<evidence type="ECO:0000256" key="1">
    <source>
        <dbReference type="ARBA" id="ARBA00010688"/>
    </source>
</evidence>
<dbReference type="CDD" id="cd01942">
    <property type="entry name" value="ribokinase_group_A"/>
    <property type="match status" value="1"/>
</dbReference>
<name>A0A832T3B6_PYRHR</name>
<dbReference type="Proteomes" id="UP000617544">
    <property type="component" value="Unassembled WGS sequence"/>
</dbReference>
<dbReference type="Gene3D" id="3.40.1190.20">
    <property type="match status" value="1"/>
</dbReference>
<gene>
    <name evidence="6" type="ORF">HA331_08610</name>
</gene>
<dbReference type="GeneID" id="1442686"/>
<organism evidence="6 7">
    <name type="scientific">Pyrococcus horikoshii</name>
    <dbReference type="NCBI Taxonomy" id="53953"/>
    <lineage>
        <taxon>Archaea</taxon>
        <taxon>Methanobacteriati</taxon>
        <taxon>Methanobacteriota</taxon>
        <taxon>Thermococci</taxon>
        <taxon>Thermococcales</taxon>
        <taxon>Thermococcaceae</taxon>
        <taxon>Pyrococcus</taxon>
    </lineage>
</organism>
<keyword evidence="2 4" id="KW-0808">Transferase</keyword>
<reference evidence="6" key="1">
    <citation type="journal article" date="2020" name="bioRxiv">
        <title>A rank-normalized archaeal taxonomy based on genome phylogeny resolves widespread incomplete and uneven classifications.</title>
        <authorList>
            <person name="Rinke C."/>
            <person name="Chuvochina M."/>
            <person name="Mussig A.J."/>
            <person name="Chaumeil P.-A."/>
            <person name="Waite D.W."/>
            <person name="Whitman W.B."/>
            <person name="Parks D.H."/>
            <person name="Hugenholtz P."/>
        </authorList>
    </citation>
    <scope>NUCLEOTIDE SEQUENCE</scope>
    <source>
        <strain evidence="6">UBA8834</strain>
    </source>
</reference>
<evidence type="ECO:0000256" key="2">
    <source>
        <dbReference type="ARBA" id="ARBA00022679"/>
    </source>
</evidence>
<evidence type="ECO:0000256" key="3">
    <source>
        <dbReference type="ARBA" id="ARBA00022777"/>
    </source>
</evidence>
<dbReference type="GO" id="GO:0006796">
    <property type="term" value="P:phosphate-containing compound metabolic process"/>
    <property type="evidence" value="ECO:0007669"/>
    <property type="project" value="UniProtKB-ARBA"/>
</dbReference>